<comment type="caution">
    <text evidence="2">The sequence shown here is derived from an EMBL/GenBank/DDBJ whole genome shotgun (WGS) entry which is preliminary data.</text>
</comment>
<keyword evidence="1" id="KW-0472">Membrane</keyword>
<dbReference type="EMBL" id="JAVREP010000005">
    <property type="protein sequence ID" value="MDT0328642.1"/>
    <property type="molecule type" value="Genomic_DNA"/>
</dbReference>
<keyword evidence="1" id="KW-1133">Transmembrane helix</keyword>
<dbReference type="RefSeq" id="WP_311511361.1">
    <property type="nucleotide sequence ID" value="NZ_JAVREP010000005.1"/>
</dbReference>
<evidence type="ECO:0008006" key="4">
    <source>
        <dbReference type="Google" id="ProtNLM"/>
    </source>
</evidence>
<keyword evidence="1" id="KW-0812">Transmembrane</keyword>
<protein>
    <recommendedName>
        <fullName evidence="4">CU044_5270 family protein</fullName>
    </recommendedName>
</protein>
<evidence type="ECO:0000313" key="2">
    <source>
        <dbReference type="EMBL" id="MDT0328642.1"/>
    </source>
</evidence>
<dbReference type="Proteomes" id="UP001183390">
    <property type="component" value="Unassembled WGS sequence"/>
</dbReference>
<keyword evidence="3" id="KW-1185">Reference proteome</keyword>
<evidence type="ECO:0000256" key="1">
    <source>
        <dbReference type="SAM" id="Phobius"/>
    </source>
</evidence>
<name>A0ABU2M7N1_9ACTN</name>
<reference evidence="3" key="1">
    <citation type="submission" date="2023-07" db="EMBL/GenBank/DDBJ databases">
        <title>30 novel species of actinomycetes from the DSMZ collection.</title>
        <authorList>
            <person name="Nouioui I."/>
        </authorList>
    </citation>
    <scope>NUCLEOTIDE SEQUENCE [LARGE SCALE GENOMIC DNA]</scope>
    <source>
        <strain evidence="3">DSM 44743</strain>
    </source>
</reference>
<organism evidence="2 3">
    <name type="scientific">Nocardiopsis lambiniae</name>
    <dbReference type="NCBI Taxonomy" id="3075539"/>
    <lineage>
        <taxon>Bacteria</taxon>
        <taxon>Bacillati</taxon>
        <taxon>Actinomycetota</taxon>
        <taxon>Actinomycetes</taxon>
        <taxon>Streptosporangiales</taxon>
        <taxon>Nocardiopsidaceae</taxon>
        <taxon>Nocardiopsis</taxon>
    </lineage>
</organism>
<evidence type="ECO:0000313" key="3">
    <source>
        <dbReference type="Proteomes" id="UP001183390"/>
    </source>
</evidence>
<gene>
    <name evidence="2" type="ORF">RM479_09475</name>
</gene>
<accession>A0ABU2M7N1</accession>
<feature type="transmembrane region" description="Helical" evidence="1">
    <location>
        <begin position="57"/>
        <end position="77"/>
    </location>
</feature>
<sequence length="368" mass="39869">MTQDDILDAVSALEPGAVRERAEHLSHLHRERVLERARAAGGRRALLRATADRRWRLPVTVGALVTAAAVGAGIFMYSPQTTVVPGGPADVQGGTAQAPAYADAREVLIAAAEAATAEETAVGDVWYVRTHNRRPAAPARGGADYAVHQTFTEEQWYELGGDFRSLNNLNLNAENIFPTEEDRAAWEEAGSPDLMHSTPTSTGYHGEFINVIGSQSSELLELPGDPEELETLLRERWSASLTLADPPVPETEAEFDSYVIGVFPDLVTGALRSETRGAFFALAAEAGGIELVGPAQDRLGRPGQRLKVTDPSIPDADLSIHWIVDPESGTLLSTQMDEQVWVTYEQVGFVEEIGEPAVPVEYEDRYGN</sequence>
<proteinExistence type="predicted"/>